<dbReference type="SMART" id="SM00388">
    <property type="entry name" value="HisKA"/>
    <property type="match status" value="1"/>
</dbReference>
<gene>
    <name evidence="14" type="ORF">EPA93_12120</name>
</gene>
<dbReference type="FunFam" id="1.10.287.130:FF:000001">
    <property type="entry name" value="Two-component sensor histidine kinase"/>
    <property type="match status" value="1"/>
</dbReference>
<evidence type="ECO:0000259" key="12">
    <source>
        <dbReference type="PROSITE" id="PS50109"/>
    </source>
</evidence>
<dbReference type="SUPFAM" id="SSF158472">
    <property type="entry name" value="HAMP domain-like"/>
    <property type="match status" value="1"/>
</dbReference>
<keyword evidence="7" id="KW-0418">Kinase</keyword>
<evidence type="ECO:0000256" key="7">
    <source>
        <dbReference type="ARBA" id="ARBA00022777"/>
    </source>
</evidence>
<dbReference type="InterPro" id="IPR005467">
    <property type="entry name" value="His_kinase_dom"/>
</dbReference>
<dbReference type="Gene3D" id="1.10.287.130">
    <property type="match status" value="1"/>
</dbReference>
<dbReference type="Gene3D" id="6.10.340.10">
    <property type="match status" value="1"/>
</dbReference>
<keyword evidence="4" id="KW-0597">Phosphoprotein</keyword>
<feature type="domain" description="Histidine kinase" evidence="12">
    <location>
        <begin position="291"/>
        <end position="508"/>
    </location>
</feature>
<keyword evidence="8 11" id="KW-1133">Transmembrane helix</keyword>
<dbReference type="InterPro" id="IPR003661">
    <property type="entry name" value="HisK_dim/P_dom"/>
</dbReference>
<evidence type="ECO:0000313" key="15">
    <source>
        <dbReference type="Proteomes" id="UP000290365"/>
    </source>
</evidence>
<dbReference type="InterPro" id="IPR036097">
    <property type="entry name" value="HisK_dim/P_sf"/>
</dbReference>
<dbReference type="CDD" id="cd00082">
    <property type="entry name" value="HisKA"/>
    <property type="match status" value="1"/>
</dbReference>
<dbReference type="Pfam" id="PF00512">
    <property type="entry name" value="HisKA"/>
    <property type="match status" value="1"/>
</dbReference>
<protein>
    <recommendedName>
        <fullName evidence="3">histidine kinase</fullName>
        <ecNumber evidence="3">2.7.13.3</ecNumber>
    </recommendedName>
</protein>
<keyword evidence="5" id="KW-0808">Transferase</keyword>
<dbReference type="FunFam" id="3.30.565.10:FF:000006">
    <property type="entry name" value="Sensor histidine kinase WalK"/>
    <property type="match status" value="1"/>
</dbReference>
<evidence type="ECO:0000259" key="13">
    <source>
        <dbReference type="PROSITE" id="PS50885"/>
    </source>
</evidence>
<evidence type="ECO:0000256" key="6">
    <source>
        <dbReference type="ARBA" id="ARBA00022692"/>
    </source>
</evidence>
<proteinExistence type="predicted"/>
<evidence type="ECO:0000256" key="8">
    <source>
        <dbReference type="ARBA" id="ARBA00022989"/>
    </source>
</evidence>
<keyword evidence="9" id="KW-0902">Two-component regulatory system</keyword>
<evidence type="ECO:0000256" key="9">
    <source>
        <dbReference type="ARBA" id="ARBA00023012"/>
    </source>
</evidence>
<feature type="domain" description="HAMP" evidence="13">
    <location>
        <begin position="230"/>
        <end position="283"/>
    </location>
</feature>
<feature type="transmembrane region" description="Helical" evidence="11">
    <location>
        <begin position="42"/>
        <end position="61"/>
    </location>
</feature>
<dbReference type="OrthoDB" id="9786919at2"/>
<dbReference type="SUPFAM" id="SSF47384">
    <property type="entry name" value="Homodimeric domain of signal transducing histidine kinase"/>
    <property type="match status" value="1"/>
</dbReference>
<evidence type="ECO:0000256" key="10">
    <source>
        <dbReference type="ARBA" id="ARBA00023136"/>
    </source>
</evidence>
<dbReference type="PRINTS" id="PR00344">
    <property type="entry name" value="BCTRLSENSOR"/>
</dbReference>
<evidence type="ECO:0000256" key="1">
    <source>
        <dbReference type="ARBA" id="ARBA00000085"/>
    </source>
</evidence>
<dbReference type="CDD" id="cd06225">
    <property type="entry name" value="HAMP"/>
    <property type="match status" value="1"/>
</dbReference>
<evidence type="ECO:0000313" key="14">
    <source>
        <dbReference type="EMBL" id="QBD76709.1"/>
    </source>
</evidence>
<dbReference type="AlphaFoldDB" id="A0A4P6JN44"/>
<evidence type="ECO:0000256" key="5">
    <source>
        <dbReference type="ARBA" id="ARBA00022679"/>
    </source>
</evidence>
<dbReference type="EC" id="2.7.13.3" evidence="3"/>
<dbReference type="SMART" id="SM00304">
    <property type="entry name" value="HAMP"/>
    <property type="match status" value="1"/>
</dbReference>
<dbReference type="SUPFAM" id="SSF55874">
    <property type="entry name" value="ATPase domain of HSP90 chaperone/DNA topoisomerase II/histidine kinase"/>
    <property type="match status" value="1"/>
</dbReference>
<sequence>MCRWGAQCYSVCARHWLSAKGAGTMKPLLRHLSPPGIRMQLTLWYTLVFAFLLAISGYLLYKHLEAKLDASLDSNLQTQAQQIAKGISYDHGTIRLHGVARQLPDFTLSVEEERSQHVDVAFSVLVRLLDSRGTPLHETPAFENLMVPEASVTQPLQGASWHGTIWAQDGQEVQLYSQALSQNGKPYAVIQIGQPLGELHHTLQNIARELFMQGGLILLCSALGSYWLAARALAPIQQLTRAARDIKRGDLQQRVPVPRSTDEVHFLASTFNEMIASLEEIFRRQRRFVADASHELRTPVTAIRSKTDLALLQADLPAEYAQMLQEIKGETERLGRLISDLLALARGDEHQTHFELEPVSLDRLVQAVASTAEALALERGIELQVQAAQHTVVLGDEARLIQVVMNLLDNALRYTEVGGSVILLVEHDEVLAHLMVKDTGSGIAPEHLPHIFERFYRADPARTQTTSTGSGLGLSIVEWIVTVHKGTVKVESQPGKGSTFSVALPLAPAEFWANEDEPQDSLHIS</sequence>
<evidence type="ECO:0000256" key="2">
    <source>
        <dbReference type="ARBA" id="ARBA00004370"/>
    </source>
</evidence>
<comment type="catalytic activity">
    <reaction evidence="1">
        <text>ATP + protein L-histidine = ADP + protein N-phospho-L-histidine.</text>
        <dbReference type="EC" id="2.7.13.3"/>
    </reaction>
</comment>
<dbReference type="PROSITE" id="PS50109">
    <property type="entry name" value="HIS_KIN"/>
    <property type="match status" value="1"/>
</dbReference>
<dbReference type="Gene3D" id="3.30.565.10">
    <property type="entry name" value="Histidine kinase-like ATPase, C-terminal domain"/>
    <property type="match status" value="1"/>
</dbReference>
<dbReference type="KEGG" id="kbs:EPA93_12120"/>
<keyword evidence="15" id="KW-1185">Reference proteome</keyword>
<dbReference type="InterPro" id="IPR050428">
    <property type="entry name" value="TCS_sensor_his_kinase"/>
</dbReference>
<dbReference type="SMART" id="SM00387">
    <property type="entry name" value="HATPase_c"/>
    <property type="match status" value="1"/>
</dbReference>
<accession>A0A4P6JN44</accession>
<dbReference type="InterPro" id="IPR004358">
    <property type="entry name" value="Sig_transdc_His_kin-like_C"/>
</dbReference>
<comment type="subcellular location">
    <subcellularLocation>
        <location evidence="2">Membrane</location>
    </subcellularLocation>
</comment>
<dbReference type="GO" id="GO:0000155">
    <property type="term" value="F:phosphorelay sensor kinase activity"/>
    <property type="evidence" value="ECO:0007669"/>
    <property type="project" value="InterPro"/>
</dbReference>
<dbReference type="Pfam" id="PF00672">
    <property type="entry name" value="HAMP"/>
    <property type="match status" value="1"/>
</dbReference>
<dbReference type="PROSITE" id="PS50885">
    <property type="entry name" value="HAMP"/>
    <property type="match status" value="1"/>
</dbReference>
<dbReference type="Proteomes" id="UP000290365">
    <property type="component" value="Chromosome"/>
</dbReference>
<evidence type="ECO:0000256" key="11">
    <source>
        <dbReference type="SAM" id="Phobius"/>
    </source>
</evidence>
<evidence type="ECO:0000256" key="3">
    <source>
        <dbReference type="ARBA" id="ARBA00012438"/>
    </source>
</evidence>
<keyword evidence="6 11" id="KW-0812">Transmembrane</keyword>
<keyword evidence="10 11" id="KW-0472">Membrane</keyword>
<reference evidence="14 15" key="1">
    <citation type="submission" date="2019-01" db="EMBL/GenBank/DDBJ databases">
        <title>Ktedonosporobacter rubrisoli SCAWS-G2.</title>
        <authorList>
            <person name="Huang Y."/>
            <person name="Yan B."/>
        </authorList>
    </citation>
    <scope>NUCLEOTIDE SEQUENCE [LARGE SCALE GENOMIC DNA]</scope>
    <source>
        <strain evidence="14 15">SCAWS-G2</strain>
    </source>
</reference>
<dbReference type="InterPro" id="IPR003594">
    <property type="entry name" value="HATPase_dom"/>
</dbReference>
<dbReference type="PANTHER" id="PTHR45436:SF5">
    <property type="entry name" value="SENSOR HISTIDINE KINASE TRCS"/>
    <property type="match status" value="1"/>
</dbReference>
<dbReference type="PANTHER" id="PTHR45436">
    <property type="entry name" value="SENSOR HISTIDINE KINASE YKOH"/>
    <property type="match status" value="1"/>
</dbReference>
<dbReference type="GO" id="GO:0005886">
    <property type="term" value="C:plasma membrane"/>
    <property type="evidence" value="ECO:0007669"/>
    <property type="project" value="TreeGrafter"/>
</dbReference>
<dbReference type="Pfam" id="PF02518">
    <property type="entry name" value="HATPase_c"/>
    <property type="match status" value="1"/>
</dbReference>
<dbReference type="InterPro" id="IPR036890">
    <property type="entry name" value="HATPase_C_sf"/>
</dbReference>
<dbReference type="EMBL" id="CP035758">
    <property type="protein sequence ID" value="QBD76709.1"/>
    <property type="molecule type" value="Genomic_DNA"/>
</dbReference>
<dbReference type="InterPro" id="IPR003660">
    <property type="entry name" value="HAMP_dom"/>
</dbReference>
<organism evidence="14 15">
    <name type="scientific">Ktedonosporobacter rubrisoli</name>
    <dbReference type="NCBI Taxonomy" id="2509675"/>
    <lineage>
        <taxon>Bacteria</taxon>
        <taxon>Bacillati</taxon>
        <taxon>Chloroflexota</taxon>
        <taxon>Ktedonobacteria</taxon>
        <taxon>Ktedonobacterales</taxon>
        <taxon>Ktedonosporobacteraceae</taxon>
        <taxon>Ktedonosporobacter</taxon>
    </lineage>
</organism>
<name>A0A4P6JN44_KTERU</name>
<evidence type="ECO:0000256" key="4">
    <source>
        <dbReference type="ARBA" id="ARBA00022553"/>
    </source>
</evidence>
<dbReference type="CDD" id="cd00075">
    <property type="entry name" value="HATPase"/>
    <property type="match status" value="1"/>
</dbReference>